<accession>A0A0D6PY08</accession>
<comment type="caution">
    <text evidence="1">The sequence shown here is derived from an EMBL/GenBank/DDBJ whole genome shotgun (WGS) entry which is preliminary data.</text>
</comment>
<gene>
    <name evidence="1" type="ORF">Geu3261_0035_017</name>
</gene>
<evidence type="ECO:0000313" key="1">
    <source>
        <dbReference type="EMBL" id="GAN95655.1"/>
    </source>
</evidence>
<dbReference type="Proteomes" id="UP000032675">
    <property type="component" value="Unassembled WGS sequence"/>
</dbReference>
<protein>
    <submittedName>
        <fullName evidence="1">Uncharacterized protein</fullName>
    </submittedName>
</protein>
<evidence type="ECO:0000313" key="2">
    <source>
        <dbReference type="Proteomes" id="UP000032675"/>
    </source>
</evidence>
<name>A0A0D6PY08_KOMEU</name>
<dbReference type="AlphaFoldDB" id="A0A0D6PY08"/>
<dbReference type="EMBL" id="BANI01000035">
    <property type="protein sequence ID" value="GAN95655.1"/>
    <property type="molecule type" value="Genomic_DNA"/>
</dbReference>
<reference evidence="1 2" key="1">
    <citation type="submission" date="2012-11" db="EMBL/GenBank/DDBJ databases">
        <title>Whole genome sequence of Gluconacetobacter europaeus NBRC3261.</title>
        <authorList>
            <person name="Azuma Y."/>
            <person name="Higashiura N."/>
            <person name="Hirakawa H."/>
            <person name="Matsushita K."/>
        </authorList>
    </citation>
    <scope>NUCLEOTIDE SEQUENCE [LARGE SCALE GENOMIC DNA]</scope>
    <source>
        <strain evidence="1 2">NBRC 3261</strain>
    </source>
</reference>
<sequence>MAKDPQVRQDTVTPYGFKLCDRIVRAAIINENDFSPGQLPKDIGNFLTDRPNIRPFVQYCRDNGDNGTVVRPIT</sequence>
<organism evidence="1 2">
    <name type="scientific">Komagataeibacter europaeus NBRC 3261</name>
    <dbReference type="NCBI Taxonomy" id="1234669"/>
    <lineage>
        <taxon>Bacteria</taxon>
        <taxon>Pseudomonadati</taxon>
        <taxon>Pseudomonadota</taxon>
        <taxon>Alphaproteobacteria</taxon>
        <taxon>Acetobacterales</taxon>
        <taxon>Acetobacteraceae</taxon>
        <taxon>Komagataeibacter</taxon>
    </lineage>
</organism>
<proteinExistence type="predicted"/>